<keyword evidence="1" id="KW-0156">Chromatin regulator</keyword>
<dbReference type="AlphaFoldDB" id="A0AAD8W314"/>
<keyword evidence="5" id="KW-1185">Reference proteome</keyword>
<evidence type="ECO:0000256" key="1">
    <source>
        <dbReference type="RuleBase" id="RU369089"/>
    </source>
</evidence>
<evidence type="ECO:0000313" key="4">
    <source>
        <dbReference type="EMBL" id="KAK1633002.1"/>
    </source>
</evidence>
<dbReference type="Proteomes" id="UP001231189">
    <property type="component" value="Unassembled WGS sequence"/>
</dbReference>
<dbReference type="GO" id="GO:0006355">
    <property type="term" value="P:regulation of DNA-templated transcription"/>
    <property type="evidence" value="ECO:0007669"/>
    <property type="project" value="UniProtKB-UniRule"/>
</dbReference>
<keyword evidence="1" id="KW-0804">Transcription</keyword>
<dbReference type="GO" id="GO:0006325">
    <property type="term" value="P:chromatin organization"/>
    <property type="evidence" value="ECO:0007669"/>
    <property type="project" value="UniProtKB-UniRule"/>
</dbReference>
<evidence type="ECO:0000259" key="2">
    <source>
        <dbReference type="Pfam" id="PF12165"/>
    </source>
</evidence>
<dbReference type="GO" id="GO:0042393">
    <property type="term" value="F:histone binding"/>
    <property type="evidence" value="ECO:0007669"/>
    <property type="project" value="UniProtKB-UniRule"/>
</dbReference>
<keyword evidence="1" id="KW-0863">Zinc-finger</keyword>
<evidence type="ECO:0000313" key="5">
    <source>
        <dbReference type="Proteomes" id="UP001231189"/>
    </source>
</evidence>
<dbReference type="EMBL" id="JAUUTY010000005">
    <property type="protein sequence ID" value="KAK1632999.1"/>
    <property type="molecule type" value="Genomic_DNA"/>
</dbReference>
<reference evidence="4" key="1">
    <citation type="submission" date="2023-07" db="EMBL/GenBank/DDBJ databases">
        <title>A chromosome-level genome assembly of Lolium multiflorum.</title>
        <authorList>
            <person name="Chen Y."/>
            <person name="Copetti D."/>
            <person name="Kolliker R."/>
            <person name="Studer B."/>
        </authorList>
    </citation>
    <scope>NUCLEOTIDE SEQUENCE</scope>
    <source>
        <strain evidence="4">02402/16</strain>
        <tissue evidence="4">Leaf</tissue>
    </source>
</reference>
<dbReference type="EMBL" id="JAUUTY010000005">
    <property type="protein sequence ID" value="KAK1633002.1"/>
    <property type="molecule type" value="Genomic_DNA"/>
</dbReference>
<sequence length="140" mass="16294">MSKVHAAFKEFQHRRDGLIKALTANLDTIIEEAKKIGKETPYDQRKCLWGLEDKSWELRHAEYPCSEAPPQPEPLPPFEEGMSLIEWTRIVADFSYAWLATFSAYLSSSFTLEERKELLKEIRTLPLMRDVVVLEDKYTS</sequence>
<name>A0AAD8W314_LOLMU</name>
<dbReference type="InterPro" id="IPR021998">
    <property type="entry name" value="Alfin_N"/>
</dbReference>
<dbReference type="GO" id="GO:0005634">
    <property type="term" value="C:nucleus"/>
    <property type="evidence" value="ECO:0007669"/>
    <property type="project" value="UniProtKB-SubCell"/>
</dbReference>
<evidence type="ECO:0000313" key="3">
    <source>
        <dbReference type="EMBL" id="KAK1632999.1"/>
    </source>
</evidence>
<dbReference type="GO" id="GO:0000976">
    <property type="term" value="F:transcription cis-regulatory region binding"/>
    <property type="evidence" value="ECO:0007669"/>
    <property type="project" value="TreeGrafter"/>
</dbReference>
<comment type="similarity">
    <text evidence="1">Belongs to the Alfin family.</text>
</comment>
<protein>
    <recommendedName>
        <fullName evidence="1">PHD finger protein ALFIN-LIKE</fullName>
    </recommendedName>
</protein>
<organism evidence="4 5">
    <name type="scientific">Lolium multiflorum</name>
    <name type="common">Italian ryegrass</name>
    <name type="synonym">Lolium perenne subsp. multiflorum</name>
    <dbReference type="NCBI Taxonomy" id="4521"/>
    <lineage>
        <taxon>Eukaryota</taxon>
        <taxon>Viridiplantae</taxon>
        <taxon>Streptophyta</taxon>
        <taxon>Embryophyta</taxon>
        <taxon>Tracheophyta</taxon>
        <taxon>Spermatophyta</taxon>
        <taxon>Magnoliopsida</taxon>
        <taxon>Liliopsida</taxon>
        <taxon>Poales</taxon>
        <taxon>Poaceae</taxon>
        <taxon>BOP clade</taxon>
        <taxon>Pooideae</taxon>
        <taxon>Poodae</taxon>
        <taxon>Poeae</taxon>
        <taxon>Poeae Chloroplast Group 2 (Poeae type)</taxon>
        <taxon>Loliodinae</taxon>
        <taxon>Loliinae</taxon>
        <taxon>Lolium</taxon>
    </lineage>
</organism>
<dbReference type="GO" id="GO:0008270">
    <property type="term" value="F:zinc ion binding"/>
    <property type="evidence" value="ECO:0007669"/>
    <property type="project" value="UniProtKB-KW"/>
</dbReference>
<proteinExistence type="inferred from homology"/>
<comment type="subcellular location">
    <subcellularLocation>
        <location evidence="1">Nucleus</location>
    </subcellularLocation>
</comment>
<dbReference type="PANTHER" id="PTHR12321:SF172">
    <property type="entry name" value="PHD FINGER PROTEIN ALFIN-LIKE 9"/>
    <property type="match status" value="1"/>
</dbReference>
<dbReference type="GO" id="GO:0003712">
    <property type="term" value="F:transcription coregulator activity"/>
    <property type="evidence" value="ECO:0007669"/>
    <property type="project" value="TreeGrafter"/>
</dbReference>
<keyword evidence="1" id="KW-0862">Zinc</keyword>
<comment type="domain">
    <text evidence="1">The PHD-type zinc finger mediates the binding to H3K4me3.</text>
</comment>
<keyword evidence="1" id="KW-0805">Transcription regulation</keyword>
<dbReference type="PANTHER" id="PTHR12321">
    <property type="entry name" value="CPG BINDING PROTEIN"/>
    <property type="match status" value="1"/>
</dbReference>
<keyword evidence="1" id="KW-0479">Metal-binding</keyword>
<gene>
    <name evidence="3" type="ORF">QYE76_007314</name>
    <name evidence="4" type="ORF">QYE76_007317</name>
</gene>
<comment type="caution">
    <text evidence="4">The sequence shown here is derived from an EMBL/GenBank/DDBJ whole genome shotgun (WGS) entry which is preliminary data.</text>
</comment>
<comment type="subunit">
    <text evidence="1">Interacts with H3K4me3 and to a lesser extent with H3K4me2.</text>
</comment>
<dbReference type="InterPro" id="IPR045104">
    <property type="entry name" value="Alfin"/>
</dbReference>
<keyword evidence="1" id="KW-0539">Nucleus</keyword>
<dbReference type="Pfam" id="PF12165">
    <property type="entry name" value="Alfin"/>
    <property type="match status" value="1"/>
</dbReference>
<feature type="domain" description="Alfin N-terminal" evidence="2">
    <location>
        <begin position="4"/>
        <end position="132"/>
    </location>
</feature>
<comment type="function">
    <text evidence="1">Histone-binding component that specifically recognizes H3 tails trimethylated on 'Lys-4' (H3K4me3), which mark transcription start sites of virtually all active genes.</text>
</comment>
<accession>A0AAD8W314</accession>